<dbReference type="Proteomes" id="UP001519332">
    <property type="component" value="Unassembled WGS sequence"/>
</dbReference>
<name>A0ABS4T9I5_9PSEU</name>
<comment type="caution">
    <text evidence="1">The sequence shown here is derived from an EMBL/GenBank/DDBJ whole genome shotgun (WGS) entry which is preliminary data.</text>
</comment>
<protein>
    <submittedName>
        <fullName evidence="1">Tetratricopeptide (TPR) repeat protein</fullName>
    </submittedName>
</protein>
<dbReference type="InterPro" id="IPR011990">
    <property type="entry name" value="TPR-like_helical_dom_sf"/>
</dbReference>
<sequence>MLIDRWMRKFVPNSSNTRGMHLYGRSLRLLGDVQQDQGIVAGPLSAKHSYQKALAVFTDLHLPRRTAQVELQLAVVDEMSGCLEPAAERYRTLAADGRLDERDRTRAKLWIGTALSKLGQNESATQHILPAIQAFEALEEPLDWSIAHQKLALAHRGAGNLNGALRHIEVALTNRRTEAPIQRIRLHTAHAHILLSDRDTSDNGLSILDETARLSARYGLRHQLRSIEGIRSTFERGPSPI</sequence>
<gene>
    <name evidence="1" type="ORF">JOF56_001476</name>
</gene>
<reference evidence="1 2" key="1">
    <citation type="submission" date="2021-03" db="EMBL/GenBank/DDBJ databases">
        <title>Sequencing the genomes of 1000 actinobacteria strains.</title>
        <authorList>
            <person name="Klenk H.-P."/>
        </authorList>
    </citation>
    <scope>NUCLEOTIDE SEQUENCE [LARGE SCALE GENOMIC DNA]</scope>
    <source>
        <strain evidence="1 2">DSM 46670</strain>
    </source>
</reference>
<keyword evidence="2" id="KW-1185">Reference proteome</keyword>
<accession>A0ABS4T9I5</accession>
<dbReference type="Gene3D" id="1.25.40.10">
    <property type="entry name" value="Tetratricopeptide repeat domain"/>
    <property type="match status" value="1"/>
</dbReference>
<evidence type="ECO:0000313" key="1">
    <source>
        <dbReference type="EMBL" id="MBP2321091.1"/>
    </source>
</evidence>
<proteinExistence type="predicted"/>
<dbReference type="RefSeq" id="WP_245378181.1">
    <property type="nucleotide sequence ID" value="NZ_JAGINW010000001.1"/>
</dbReference>
<organism evidence="1 2">
    <name type="scientific">Kibdelosporangium banguiense</name>
    <dbReference type="NCBI Taxonomy" id="1365924"/>
    <lineage>
        <taxon>Bacteria</taxon>
        <taxon>Bacillati</taxon>
        <taxon>Actinomycetota</taxon>
        <taxon>Actinomycetes</taxon>
        <taxon>Pseudonocardiales</taxon>
        <taxon>Pseudonocardiaceae</taxon>
        <taxon>Kibdelosporangium</taxon>
    </lineage>
</organism>
<dbReference type="SUPFAM" id="SSF48452">
    <property type="entry name" value="TPR-like"/>
    <property type="match status" value="1"/>
</dbReference>
<dbReference type="EMBL" id="JAGINW010000001">
    <property type="protein sequence ID" value="MBP2321091.1"/>
    <property type="molecule type" value="Genomic_DNA"/>
</dbReference>
<evidence type="ECO:0000313" key="2">
    <source>
        <dbReference type="Proteomes" id="UP001519332"/>
    </source>
</evidence>